<dbReference type="PIRSF" id="PIRSF026631">
    <property type="entry name" value="UCP026631"/>
    <property type="match status" value="1"/>
</dbReference>
<feature type="transmembrane region" description="Helical" evidence="2">
    <location>
        <begin position="251"/>
        <end position="273"/>
    </location>
</feature>
<feature type="transmembrane region" description="Helical" evidence="2">
    <location>
        <begin position="416"/>
        <end position="433"/>
    </location>
</feature>
<feature type="domain" description="YdbS-like PH" evidence="3">
    <location>
        <begin position="81"/>
        <end position="161"/>
    </location>
</feature>
<dbReference type="InterPro" id="IPR005182">
    <property type="entry name" value="YdbS-like_PH"/>
</dbReference>
<evidence type="ECO:0000256" key="2">
    <source>
        <dbReference type="SAM" id="Phobius"/>
    </source>
</evidence>
<keyword evidence="2" id="KW-0472">Membrane</keyword>
<feature type="transmembrane region" description="Helical" evidence="2">
    <location>
        <begin position="196"/>
        <end position="218"/>
    </location>
</feature>
<dbReference type="RefSeq" id="WP_106114251.1">
    <property type="nucleotide sequence ID" value="NZ_PVSR01000023.1"/>
</dbReference>
<dbReference type="InParanoid" id="A0A2T0GUX9"/>
<feature type="transmembrane region" description="Helical" evidence="2">
    <location>
        <begin position="63"/>
        <end position="83"/>
    </location>
</feature>
<feature type="domain" description="YdbS-like PH" evidence="3">
    <location>
        <begin position="440"/>
        <end position="504"/>
    </location>
</feature>
<keyword evidence="5" id="KW-1185">Reference proteome</keyword>
<evidence type="ECO:0000259" key="3">
    <source>
        <dbReference type="Pfam" id="PF03703"/>
    </source>
</evidence>
<evidence type="ECO:0000256" key="1">
    <source>
        <dbReference type="SAM" id="MobiDB-lite"/>
    </source>
</evidence>
<proteinExistence type="predicted"/>
<dbReference type="STRING" id="1050202.GCA_000384035_00821"/>
<feature type="region of interest" description="Disordered" evidence="1">
    <location>
        <begin position="1"/>
        <end position="20"/>
    </location>
</feature>
<dbReference type="AlphaFoldDB" id="A0A2T0GUX9"/>
<name>A0A2T0GUX9_ACTMO</name>
<dbReference type="EMBL" id="PVSR01000023">
    <property type="protein sequence ID" value="PRW62897.1"/>
    <property type="molecule type" value="Genomic_DNA"/>
</dbReference>
<reference evidence="4 5" key="1">
    <citation type="submission" date="2018-03" db="EMBL/GenBank/DDBJ databases">
        <title>Actinopolyspora mortivallis from Sahara, screening for active biomolecules.</title>
        <authorList>
            <person name="Selama O."/>
            <person name="Wellington E.M.H."/>
            <person name="Hacene H."/>
        </authorList>
    </citation>
    <scope>NUCLEOTIDE SEQUENCE [LARGE SCALE GENOMIC DNA]</scope>
    <source>
        <strain evidence="4 5">M5A</strain>
    </source>
</reference>
<dbReference type="Proteomes" id="UP000239352">
    <property type="component" value="Unassembled WGS sequence"/>
</dbReference>
<gene>
    <name evidence="4" type="ORF">CEP50_13185</name>
</gene>
<feature type="transmembrane region" description="Helical" evidence="2">
    <location>
        <begin position="390"/>
        <end position="410"/>
    </location>
</feature>
<dbReference type="PANTHER" id="PTHR34473">
    <property type="entry name" value="UPF0699 TRANSMEMBRANE PROTEIN YDBS"/>
    <property type="match status" value="1"/>
</dbReference>
<dbReference type="InterPro" id="IPR014529">
    <property type="entry name" value="UCP026631"/>
</dbReference>
<dbReference type="PANTHER" id="PTHR34473:SF2">
    <property type="entry name" value="UPF0699 TRANSMEMBRANE PROTEIN YDBT"/>
    <property type="match status" value="1"/>
</dbReference>
<feature type="transmembrane region" description="Helical" evidence="2">
    <location>
        <begin position="31"/>
        <end position="51"/>
    </location>
</feature>
<keyword evidence="2" id="KW-1133">Transmembrane helix</keyword>
<evidence type="ECO:0000313" key="5">
    <source>
        <dbReference type="Proteomes" id="UP000239352"/>
    </source>
</evidence>
<accession>A0A2T0GUX9</accession>
<dbReference type="Pfam" id="PF03703">
    <property type="entry name" value="bPH_2"/>
    <property type="match status" value="2"/>
</dbReference>
<comment type="caution">
    <text evidence="4">The sequence shown here is derived from an EMBL/GenBank/DDBJ whole genome shotgun (WGS) entry which is preliminary data.</text>
</comment>
<evidence type="ECO:0000313" key="4">
    <source>
        <dbReference type="EMBL" id="PRW62897.1"/>
    </source>
</evidence>
<organism evidence="4 5">
    <name type="scientific">Actinopolyspora mortivallis</name>
    <dbReference type="NCBI Taxonomy" id="33906"/>
    <lineage>
        <taxon>Bacteria</taxon>
        <taxon>Bacillati</taxon>
        <taxon>Actinomycetota</taxon>
        <taxon>Actinomycetes</taxon>
        <taxon>Actinopolysporales</taxon>
        <taxon>Actinopolysporaceae</taxon>
        <taxon>Actinopolyspora</taxon>
    </lineage>
</organism>
<keyword evidence="2" id="KW-0812">Transmembrane</keyword>
<feature type="region of interest" description="Disordered" evidence="1">
    <location>
        <begin position="526"/>
        <end position="545"/>
    </location>
</feature>
<sequence length="545" mass="59160">MSGPETDRAEHEEHPGRQDLSRWQRLSPRSVLASSGMLAVPLVTALVLRVSTSEDPTRGLFEAAGLLAVAVLVVASAWWRWFFTRFRVTEQRFELRQGNVARSFRSIPRERIRSVDLTAPVLHRVLGLSVVRIGTGQRSEGDSELRLDALSTPQAELLRELLLRKEPGTSDTEGTGAAHHAGARNGIELATMRPSWYGYSTLTASLLLVTWAALASALSSLSDLLRAFGATSWVLERLPTTTEQALAGGTLWVGVLVLLLVLLLGGWLGALVISVEMWWGFRLTLENEHTLRVRRGLLTTRAVSLEKRRLRGVELAEPLLLRAAGGGRLGAVATGLESGASANGDNKALLPPAPRRVATRIGAEVLDGRVGFPPSERLRKHPRAALRRRMARAGLVVGGVLAAATTAPLLGPLPWWFPPVTAALAAVPAVLFARDAYRSLGHALCGEFLVTRWGTGVRRTVLLQRDAIIGWRLRQSPLQRLSGVLTLAATTAAGNGWYAIRDVDGARGVEFAERAVPGLLASFLERRDSEDTTPTEDERTTPSEE</sequence>
<protein>
    <recommendedName>
        <fullName evidence="3">YdbS-like PH domain-containing protein</fullName>
    </recommendedName>
</protein>